<feature type="chain" id="PRO_5012401844" evidence="3">
    <location>
        <begin position="23"/>
        <end position="416"/>
    </location>
</feature>
<evidence type="ECO:0000259" key="4">
    <source>
        <dbReference type="Pfam" id="PF13458"/>
    </source>
</evidence>
<evidence type="ECO:0000313" key="6">
    <source>
        <dbReference type="Proteomes" id="UP000216020"/>
    </source>
</evidence>
<dbReference type="Gene3D" id="3.40.50.2300">
    <property type="match status" value="2"/>
</dbReference>
<organism evidence="5 6">
    <name type="scientific">Bordetella genomosp. 10</name>
    <dbReference type="NCBI Taxonomy" id="1416804"/>
    <lineage>
        <taxon>Bacteria</taxon>
        <taxon>Pseudomonadati</taxon>
        <taxon>Pseudomonadota</taxon>
        <taxon>Betaproteobacteria</taxon>
        <taxon>Burkholderiales</taxon>
        <taxon>Alcaligenaceae</taxon>
        <taxon>Bordetella</taxon>
    </lineage>
</organism>
<reference evidence="6" key="1">
    <citation type="submission" date="2017-05" db="EMBL/GenBank/DDBJ databases">
        <title>Complete and WGS of Bordetella genogroups.</title>
        <authorList>
            <person name="Spilker T."/>
            <person name="Lipuma J."/>
        </authorList>
    </citation>
    <scope>NUCLEOTIDE SEQUENCE [LARGE SCALE GENOMIC DNA]</scope>
    <source>
        <strain evidence="6">AU16122</strain>
    </source>
</reference>
<feature type="signal peptide" evidence="3">
    <location>
        <begin position="1"/>
        <end position="22"/>
    </location>
</feature>
<keyword evidence="6" id="KW-1185">Reference proteome</keyword>
<dbReference type="Pfam" id="PF13458">
    <property type="entry name" value="Peripla_BP_6"/>
    <property type="match status" value="1"/>
</dbReference>
<dbReference type="CDD" id="cd06340">
    <property type="entry name" value="PBP1_ABC_ligand_binding-like"/>
    <property type="match status" value="1"/>
</dbReference>
<feature type="domain" description="Leucine-binding protein" evidence="4">
    <location>
        <begin position="28"/>
        <end position="361"/>
    </location>
</feature>
<comment type="caution">
    <text evidence="5">The sequence shown here is derived from an EMBL/GenBank/DDBJ whole genome shotgun (WGS) entry which is preliminary data.</text>
</comment>
<evidence type="ECO:0000256" key="1">
    <source>
        <dbReference type="ARBA" id="ARBA00010062"/>
    </source>
</evidence>
<dbReference type="RefSeq" id="WP_094853087.1">
    <property type="nucleotide sequence ID" value="NZ_NEVM01000002.1"/>
</dbReference>
<dbReference type="InterPro" id="IPR051010">
    <property type="entry name" value="BCAA_transport"/>
</dbReference>
<comment type="similarity">
    <text evidence="1">Belongs to the leucine-binding protein family.</text>
</comment>
<dbReference type="InterPro" id="IPR028082">
    <property type="entry name" value="Peripla_BP_I"/>
</dbReference>
<evidence type="ECO:0000256" key="2">
    <source>
        <dbReference type="ARBA" id="ARBA00022729"/>
    </source>
</evidence>
<keyword evidence="2 3" id="KW-0732">Signal</keyword>
<evidence type="ECO:0000256" key="3">
    <source>
        <dbReference type="SAM" id="SignalP"/>
    </source>
</evidence>
<dbReference type="Proteomes" id="UP000216020">
    <property type="component" value="Unassembled WGS sequence"/>
</dbReference>
<dbReference type="SUPFAM" id="SSF53822">
    <property type="entry name" value="Periplasmic binding protein-like I"/>
    <property type="match status" value="1"/>
</dbReference>
<dbReference type="OrthoDB" id="9783240at2"/>
<evidence type="ECO:0000313" key="5">
    <source>
        <dbReference type="EMBL" id="OZI34084.1"/>
    </source>
</evidence>
<dbReference type="PANTHER" id="PTHR30483">
    <property type="entry name" value="LEUCINE-SPECIFIC-BINDING PROTEIN"/>
    <property type="match status" value="1"/>
</dbReference>
<name>A0A261S9L6_9BORD</name>
<dbReference type="PANTHER" id="PTHR30483:SF37">
    <property type="entry name" value="ABC TRANSPORTER SUBSTRATE-BINDING PROTEIN"/>
    <property type="match status" value="1"/>
</dbReference>
<protein>
    <submittedName>
        <fullName evidence="5">ABC transporter substrate-binding protein</fullName>
    </submittedName>
</protein>
<dbReference type="InterPro" id="IPR028081">
    <property type="entry name" value="Leu-bd"/>
</dbReference>
<sequence length="416" mass="44732">MSFRKLAALALVVGAFSAVDNAAAEQVIRIGAIYPLSGALASSGAESKAALELAQSIINDPHPELAGVPLAEGQGLPNLGGAKIQFVFADSQGKPEIGLAEAQRLLEQEKVVALMGAYQSAVTKTASRIAEQHGIPYVNAESSSPDLTERGYKYFFRTTPTDETFIENMMQFLDGVKEVPTKKIAVVYENTDFGVNSYRAVKKFADKYHRDIVANIAYAAGTPSVTSEVQKLAAAKPDVAIFASYVSDATLFVRTMRETGYAPPVFLANDSGFVDSHFVAEMGPMVQGLLTRDAWGTDVAQGNSILSKVDQLYLAKTGKHLNDSAARGLQGALVLADAINRAGKTDPESLRAALVATDLSAKQIIMPWPGVKFDAKGQNEKGTGLIRVFQGTEYRTVWPAQYRGADVKLNFPFTWK</sequence>
<accession>A0A261S9L6</accession>
<dbReference type="AlphaFoldDB" id="A0A261S9L6"/>
<dbReference type="EMBL" id="NEVM01000002">
    <property type="protein sequence ID" value="OZI34084.1"/>
    <property type="molecule type" value="Genomic_DNA"/>
</dbReference>
<gene>
    <name evidence="5" type="ORF">CAL29_11035</name>
</gene>
<proteinExistence type="inferred from homology"/>